<keyword evidence="6 10" id="KW-0472">Membrane</keyword>
<comment type="subcellular location">
    <subcellularLocation>
        <location evidence="1">Cell membrane</location>
        <topology evidence="1">Multi-pass membrane protein</topology>
    </subcellularLocation>
</comment>
<feature type="domain" description="HAMP" evidence="12">
    <location>
        <begin position="334"/>
        <end position="389"/>
    </location>
</feature>
<dbReference type="InterPro" id="IPR033479">
    <property type="entry name" value="dCache_1"/>
</dbReference>
<protein>
    <submittedName>
        <fullName evidence="13">Methyl-accepting chemotaxis protein</fullName>
    </submittedName>
</protein>
<evidence type="ECO:0000313" key="13">
    <source>
        <dbReference type="EMBL" id="BCN30524.1"/>
    </source>
</evidence>
<dbReference type="PANTHER" id="PTHR32089">
    <property type="entry name" value="METHYL-ACCEPTING CHEMOTAXIS PROTEIN MCPB"/>
    <property type="match status" value="1"/>
</dbReference>
<dbReference type="Gene3D" id="3.30.450.20">
    <property type="entry name" value="PAS domain"/>
    <property type="match status" value="2"/>
</dbReference>
<evidence type="ECO:0000313" key="14">
    <source>
        <dbReference type="Proteomes" id="UP000595897"/>
    </source>
</evidence>
<evidence type="ECO:0000259" key="11">
    <source>
        <dbReference type="PROSITE" id="PS50111"/>
    </source>
</evidence>
<evidence type="ECO:0000256" key="10">
    <source>
        <dbReference type="SAM" id="Phobius"/>
    </source>
</evidence>
<dbReference type="SMART" id="SM00304">
    <property type="entry name" value="HAMP"/>
    <property type="match status" value="1"/>
</dbReference>
<keyword evidence="3" id="KW-0145">Chemotaxis</keyword>
<feature type="transmembrane region" description="Helical" evidence="10">
    <location>
        <begin position="12"/>
        <end position="31"/>
    </location>
</feature>
<dbReference type="Gene3D" id="6.10.340.10">
    <property type="match status" value="1"/>
</dbReference>
<gene>
    <name evidence="13" type="ORF">bsdtb5_18190</name>
</gene>
<dbReference type="Pfam" id="PF00015">
    <property type="entry name" value="MCPsignal"/>
    <property type="match status" value="1"/>
</dbReference>
<dbReference type="Pfam" id="PF02743">
    <property type="entry name" value="dCache_1"/>
    <property type="match status" value="1"/>
</dbReference>
<dbReference type="PANTHER" id="PTHR32089:SF112">
    <property type="entry name" value="LYSOZYME-LIKE PROTEIN-RELATED"/>
    <property type="match status" value="1"/>
</dbReference>
<feature type="transmembrane region" description="Helical" evidence="10">
    <location>
        <begin position="311"/>
        <end position="333"/>
    </location>
</feature>
<evidence type="ECO:0000259" key="12">
    <source>
        <dbReference type="PROSITE" id="PS50885"/>
    </source>
</evidence>
<evidence type="ECO:0000256" key="1">
    <source>
        <dbReference type="ARBA" id="ARBA00004651"/>
    </source>
</evidence>
<dbReference type="InterPro" id="IPR004089">
    <property type="entry name" value="MCPsignal_dom"/>
</dbReference>
<dbReference type="GO" id="GO:0006935">
    <property type="term" value="P:chemotaxis"/>
    <property type="evidence" value="ECO:0007669"/>
    <property type="project" value="UniProtKB-KW"/>
</dbReference>
<dbReference type="Gene3D" id="1.10.287.950">
    <property type="entry name" value="Methyl-accepting chemotaxis protein"/>
    <property type="match status" value="1"/>
</dbReference>
<evidence type="ECO:0000256" key="8">
    <source>
        <dbReference type="ARBA" id="ARBA00029447"/>
    </source>
</evidence>
<dbReference type="CDD" id="cd06225">
    <property type="entry name" value="HAMP"/>
    <property type="match status" value="1"/>
</dbReference>
<evidence type="ECO:0000256" key="4">
    <source>
        <dbReference type="ARBA" id="ARBA00022692"/>
    </source>
</evidence>
<dbReference type="SMART" id="SM00283">
    <property type="entry name" value="MA"/>
    <property type="match status" value="1"/>
</dbReference>
<evidence type="ECO:0000256" key="5">
    <source>
        <dbReference type="ARBA" id="ARBA00022989"/>
    </source>
</evidence>
<evidence type="ECO:0000256" key="7">
    <source>
        <dbReference type="ARBA" id="ARBA00023224"/>
    </source>
</evidence>
<evidence type="ECO:0000256" key="3">
    <source>
        <dbReference type="ARBA" id="ARBA00022500"/>
    </source>
</evidence>
<feature type="domain" description="Methyl-accepting transducer" evidence="11">
    <location>
        <begin position="408"/>
        <end position="645"/>
    </location>
</feature>
<dbReference type="RefSeq" id="WP_271715735.1">
    <property type="nucleotide sequence ID" value="NZ_AP024169.1"/>
</dbReference>
<proteinExistence type="inferred from homology"/>
<dbReference type="SUPFAM" id="SSF103190">
    <property type="entry name" value="Sensory domain-like"/>
    <property type="match status" value="1"/>
</dbReference>
<keyword evidence="14" id="KW-1185">Reference proteome</keyword>
<comment type="similarity">
    <text evidence="8">Belongs to the methyl-accepting chemotaxis (MCP) protein family.</text>
</comment>
<dbReference type="AlphaFoldDB" id="A0A7R7EKQ2"/>
<keyword evidence="7 9" id="KW-0807">Transducer</keyword>
<keyword evidence="2" id="KW-1003">Cell membrane</keyword>
<dbReference type="Proteomes" id="UP000595897">
    <property type="component" value="Chromosome"/>
</dbReference>
<dbReference type="KEGG" id="ahb:bsdtb5_18190"/>
<dbReference type="SUPFAM" id="SSF58104">
    <property type="entry name" value="Methyl-accepting chemotaxis protein (MCP) signaling domain"/>
    <property type="match status" value="1"/>
</dbReference>
<evidence type="ECO:0000256" key="2">
    <source>
        <dbReference type="ARBA" id="ARBA00022475"/>
    </source>
</evidence>
<dbReference type="InterPro" id="IPR003660">
    <property type="entry name" value="HAMP_dom"/>
</dbReference>
<dbReference type="InterPro" id="IPR029151">
    <property type="entry name" value="Sensor-like_sf"/>
</dbReference>
<dbReference type="EMBL" id="AP024169">
    <property type="protein sequence ID" value="BCN30524.1"/>
    <property type="molecule type" value="Genomic_DNA"/>
</dbReference>
<dbReference type="GO" id="GO:0005886">
    <property type="term" value="C:plasma membrane"/>
    <property type="evidence" value="ECO:0007669"/>
    <property type="project" value="UniProtKB-SubCell"/>
</dbReference>
<evidence type="ECO:0000256" key="9">
    <source>
        <dbReference type="PROSITE-ProRule" id="PRU00284"/>
    </source>
</evidence>
<keyword evidence="4 10" id="KW-0812">Transmembrane</keyword>
<organism evidence="13 14">
    <name type="scientific">Anaeromicropila herbilytica</name>
    <dbReference type="NCBI Taxonomy" id="2785025"/>
    <lineage>
        <taxon>Bacteria</taxon>
        <taxon>Bacillati</taxon>
        <taxon>Bacillota</taxon>
        <taxon>Clostridia</taxon>
        <taxon>Lachnospirales</taxon>
        <taxon>Lachnospiraceae</taxon>
        <taxon>Anaeromicropila</taxon>
    </lineage>
</organism>
<accession>A0A7R7EKQ2</accession>
<dbReference type="PROSITE" id="PS50111">
    <property type="entry name" value="CHEMOTAXIS_TRANSDUC_2"/>
    <property type="match status" value="1"/>
</dbReference>
<keyword evidence="5 10" id="KW-1133">Transmembrane helix</keyword>
<sequence>MKSIKNKLIVNTLVLVVVPILVYMLANSIYMKDKYEKELNHNNRVQAESLSDQVTTFIEKGYAITEQLALNNEVISFDPIKQKQVLMNVIAKNSYFDLLHIENPSGMQTAKTSGDLGDRSNRWWFQKVKDEKTSFVSKSYYSLSSNTPVTTIAMPINDSSNNFVGVMGADIKLSDLQEKIKKYSKGSKYAFIVDGEGVVIAHPDSKQISELYNYKTAKKTELKKDSSGNVLTDEAGNQLTIEKKIKVPSTLQHITTLALQGKAGSASYKDNNGVNVISAYHSISLPGTSDNWAVITVENKADVMQFITNTWYFGIVLSIISITVSFIIISVIAKRIANPIKKSSEYLSEISKGNFLIDVDSKSLARKDEIGIIANGIQEMKNSLKNLVSTISEEANLIDKKVEGVIHNISNLTDNLENVSATTEEMAACTEESAASTEQMALTSEEIRNAIQSIASRSEQGAIAAKDINIRAESTKENIHTAQNNTSNLFNDTKKDVEQAINDSKVVEQINILTESIMEITEQTNLLALNAAIEAARAGESGRGFSVVADEIRQLAEQSKSAVMKIQDVTNKVTSSVTHLSNSSNHLLAFITNNVHNDYANMLEVADKYSDDARFVDDLVTEFSATAEELLASMENITSAINGVAIAANESATGTTDIASRVTEANMNSADVMDKVLETKKSADELTNQISKFKI</sequence>
<dbReference type="CDD" id="cd18773">
    <property type="entry name" value="PDC1_HK_sensor"/>
    <property type="match status" value="1"/>
</dbReference>
<dbReference type="PROSITE" id="PS50885">
    <property type="entry name" value="HAMP"/>
    <property type="match status" value="1"/>
</dbReference>
<evidence type="ECO:0000256" key="6">
    <source>
        <dbReference type="ARBA" id="ARBA00023136"/>
    </source>
</evidence>
<dbReference type="GO" id="GO:0007165">
    <property type="term" value="P:signal transduction"/>
    <property type="evidence" value="ECO:0007669"/>
    <property type="project" value="UniProtKB-KW"/>
</dbReference>
<reference evidence="13 14" key="1">
    <citation type="submission" date="2020-11" db="EMBL/GenBank/DDBJ databases">
        <title>Draft genome sequencing of a Lachnospiraceae strain isolated from anoxic soil subjected to BSD treatment.</title>
        <authorList>
            <person name="Uek A."/>
            <person name="Tonouchi A."/>
        </authorList>
    </citation>
    <scope>NUCLEOTIDE SEQUENCE [LARGE SCALE GENOMIC DNA]</scope>
    <source>
        <strain evidence="13 14">TB5</strain>
    </source>
</reference>
<name>A0A7R7EKQ2_9FIRM</name>